<dbReference type="InterPro" id="IPR036786">
    <property type="entry name" value="Ribosome_mat_SBDS_N_sf"/>
</dbReference>
<keyword evidence="8 19" id="KW-0812">Transmembrane</keyword>
<dbReference type="Pfam" id="PF20268">
    <property type="entry name" value="SBDS_C"/>
    <property type="match status" value="1"/>
</dbReference>
<dbReference type="Gene3D" id="3.30.70.240">
    <property type="match status" value="1"/>
</dbReference>
<dbReference type="InterPro" id="IPR037188">
    <property type="entry name" value="Sdo1/SBDS_central_sf"/>
</dbReference>
<dbReference type="Pfam" id="PF01172">
    <property type="entry name" value="SBDS_N"/>
    <property type="match status" value="1"/>
</dbReference>
<dbReference type="SMART" id="SM00710">
    <property type="entry name" value="PbH1"/>
    <property type="match status" value="18"/>
</dbReference>
<evidence type="ECO:0000313" key="22">
    <source>
        <dbReference type="Proteomes" id="UP000475862"/>
    </source>
</evidence>
<keyword evidence="22" id="KW-1185">Reference proteome</keyword>
<keyword evidence="7" id="KW-0690">Ribosome biogenesis</keyword>
<evidence type="ECO:0000256" key="4">
    <source>
        <dbReference type="ARBA" id="ARBA00007433"/>
    </source>
</evidence>
<dbReference type="GO" id="GO:0005634">
    <property type="term" value="C:nucleus"/>
    <property type="evidence" value="ECO:0007669"/>
    <property type="project" value="UniProtKB-SubCell"/>
</dbReference>
<evidence type="ECO:0000256" key="18">
    <source>
        <dbReference type="SAM" id="MobiDB-lite"/>
    </source>
</evidence>
<dbReference type="InterPro" id="IPR046928">
    <property type="entry name" value="SDO1/SBDS_C"/>
</dbReference>
<evidence type="ECO:0000259" key="20">
    <source>
        <dbReference type="PROSITE" id="PS50287"/>
    </source>
</evidence>
<dbReference type="PRINTS" id="PR00258">
    <property type="entry name" value="SPERACTRCPTR"/>
</dbReference>
<feature type="disulfide bond" evidence="17">
    <location>
        <begin position="469"/>
        <end position="479"/>
    </location>
</feature>
<keyword evidence="11 19" id="KW-1133">Transmembrane helix</keyword>
<dbReference type="FunFam" id="3.10.250.10:FF:000016">
    <property type="entry name" value="Scavenger receptor cysteine-rich protein type 12"/>
    <property type="match status" value="1"/>
</dbReference>
<dbReference type="Gene3D" id="1.10.10.900">
    <property type="entry name" value="SBDS protein C-terminal domain, subdomain 1"/>
    <property type="match status" value="1"/>
</dbReference>
<evidence type="ECO:0000256" key="17">
    <source>
        <dbReference type="PROSITE-ProRule" id="PRU00196"/>
    </source>
</evidence>
<dbReference type="Gene3D" id="3.10.100.10">
    <property type="entry name" value="Mannose-Binding Protein A, subunit A"/>
    <property type="match status" value="1"/>
</dbReference>
<comment type="subcellular location">
    <subcellularLocation>
        <location evidence="3">Cytoplasm</location>
    </subcellularLocation>
    <subcellularLocation>
        <location evidence="2">Membrane</location>
        <topology evidence="2">Single-pass membrane protein</topology>
    </subcellularLocation>
    <subcellularLocation>
        <location evidence="1">Nucleus</location>
    </subcellularLocation>
</comment>
<dbReference type="PROSITE" id="PS01267">
    <property type="entry name" value="UPF0023"/>
    <property type="match status" value="1"/>
</dbReference>
<evidence type="ECO:0000256" key="10">
    <source>
        <dbReference type="ARBA" id="ARBA00022737"/>
    </source>
</evidence>
<dbReference type="InterPro" id="IPR036772">
    <property type="entry name" value="SRCR-like_dom_sf"/>
</dbReference>
<dbReference type="SUPFAM" id="SSF109728">
    <property type="entry name" value="Hypothetical protein AF0491, middle domain"/>
    <property type="match status" value="1"/>
</dbReference>
<evidence type="ECO:0000256" key="5">
    <source>
        <dbReference type="ARBA" id="ARBA00014814"/>
    </source>
</evidence>
<feature type="disulfide bond" evidence="17">
    <location>
        <begin position="2134"/>
        <end position="2144"/>
    </location>
</feature>
<dbReference type="GO" id="GO:0042256">
    <property type="term" value="P:cytosolic ribosome assembly"/>
    <property type="evidence" value="ECO:0007669"/>
    <property type="project" value="InterPro"/>
</dbReference>
<dbReference type="Gene3D" id="3.30.1250.10">
    <property type="entry name" value="Ribosome maturation protein SBDS, N-terminal domain"/>
    <property type="match status" value="1"/>
</dbReference>
<dbReference type="SMART" id="SM00202">
    <property type="entry name" value="SR"/>
    <property type="match status" value="3"/>
</dbReference>
<dbReference type="InterPro" id="IPR001190">
    <property type="entry name" value="SRCR"/>
</dbReference>
<dbReference type="OrthoDB" id="536948at2759"/>
<proteinExistence type="inferred from homology"/>
<dbReference type="InterPro" id="IPR018978">
    <property type="entry name" value="SDO1/SBDS_central"/>
</dbReference>
<organism evidence="21 22">
    <name type="scientific">Aphis glycines</name>
    <name type="common">Soybean aphid</name>
    <dbReference type="NCBI Taxonomy" id="307491"/>
    <lineage>
        <taxon>Eukaryota</taxon>
        <taxon>Metazoa</taxon>
        <taxon>Ecdysozoa</taxon>
        <taxon>Arthropoda</taxon>
        <taxon>Hexapoda</taxon>
        <taxon>Insecta</taxon>
        <taxon>Pterygota</taxon>
        <taxon>Neoptera</taxon>
        <taxon>Paraneoptera</taxon>
        <taxon>Hemiptera</taxon>
        <taxon>Sternorrhyncha</taxon>
        <taxon>Aphidomorpha</taxon>
        <taxon>Aphidoidea</taxon>
        <taxon>Aphididae</taxon>
        <taxon>Aphidini</taxon>
        <taxon>Aphis</taxon>
        <taxon>Aphis</taxon>
    </lineage>
</organism>
<dbReference type="FunFam" id="1.10.10.900:FF:000001">
    <property type="entry name" value="SBDS, ribosome maturation factor"/>
    <property type="match status" value="1"/>
</dbReference>
<dbReference type="GO" id="GO:0016020">
    <property type="term" value="C:membrane"/>
    <property type="evidence" value="ECO:0007669"/>
    <property type="project" value="UniProtKB-SubCell"/>
</dbReference>
<dbReference type="InterPro" id="IPR016186">
    <property type="entry name" value="C-type_lectin-like/link_sf"/>
</dbReference>
<evidence type="ECO:0000256" key="15">
    <source>
        <dbReference type="ARBA" id="ARBA00023242"/>
    </source>
</evidence>
<dbReference type="PROSITE" id="PS50287">
    <property type="entry name" value="SRCR_2"/>
    <property type="match status" value="3"/>
</dbReference>
<dbReference type="InterPro" id="IPR002140">
    <property type="entry name" value="Sdo1/SBDS"/>
</dbReference>
<evidence type="ECO:0000256" key="14">
    <source>
        <dbReference type="ARBA" id="ARBA00023180"/>
    </source>
</evidence>
<dbReference type="SUPFAM" id="SSF51126">
    <property type="entry name" value="Pectin lyase-like"/>
    <property type="match status" value="1"/>
</dbReference>
<dbReference type="PANTHER" id="PTHR47653">
    <property type="entry name" value="PROTEIN BARK BEETLE"/>
    <property type="match status" value="1"/>
</dbReference>
<feature type="domain" description="SRCR" evidence="20">
    <location>
        <begin position="398"/>
        <end position="503"/>
    </location>
</feature>
<protein>
    <recommendedName>
        <fullName evidence="5">Ribosome maturation protein SBDS</fullName>
    </recommendedName>
</protein>
<evidence type="ECO:0000256" key="7">
    <source>
        <dbReference type="ARBA" id="ARBA00022517"/>
    </source>
</evidence>
<dbReference type="SUPFAM" id="SSF56436">
    <property type="entry name" value="C-type lectin-like"/>
    <property type="match status" value="1"/>
</dbReference>
<evidence type="ECO:0000256" key="9">
    <source>
        <dbReference type="ARBA" id="ARBA00022729"/>
    </source>
</evidence>
<gene>
    <name evidence="21" type="ORF">AGLY_016193</name>
</gene>
<reference evidence="21 22" key="1">
    <citation type="submission" date="2019-08" db="EMBL/GenBank/DDBJ databases">
        <title>The genome of the soybean aphid Biotype 1, its phylome, world population structure and adaptation to the North American continent.</title>
        <authorList>
            <person name="Giordano R."/>
            <person name="Donthu R.K."/>
            <person name="Hernandez A.G."/>
            <person name="Wright C.L."/>
            <person name="Zimin A.V."/>
        </authorList>
    </citation>
    <scope>NUCLEOTIDE SEQUENCE [LARGE SCALE GENOMIC DNA]</scope>
    <source>
        <tissue evidence="21">Whole aphids</tissue>
    </source>
</reference>
<dbReference type="Pfam" id="PF00530">
    <property type="entry name" value="SRCR"/>
    <property type="match status" value="3"/>
</dbReference>
<dbReference type="InterPro" id="IPR019783">
    <property type="entry name" value="SDO1/SBDS_N"/>
</dbReference>
<evidence type="ECO:0000256" key="12">
    <source>
        <dbReference type="ARBA" id="ARBA00023136"/>
    </source>
</evidence>
<dbReference type="FunFam" id="3.30.1250.10:FF:000001">
    <property type="entry name" value="SBDS, ribosome maturation factor"/>
    <property type="match status" value="1"/>
</dbReference>
<comment type="function">
    <text evidence="16">Required for the assembly of mature ribosomes and ribosome biogenesis. Together with EFL1, triggers the GTP-dependent release of EIF6 from 60S pre-ribosomes in the cytoplasm, thereby activating ribosomes for translation competence by allowing 80S ribosome assembly and facilitating EIF6 recycling to the nucleus, where it is required for 60S rRNA processing and nuclear export. Required for normal levels of protein synthesis. May play a role in cellular stress resistance. May play a role in cellular response to DNA damage. May play a role in cell proliferation.</text>
</comment>
<dbReference type="InterPro" id="IPR016187">
    <property type="entry name" value="CTDL_fold"/>
</dbReference>
<comment type="similarity">
    <text evidence="4">Belongs to the SDO1/SBDS family.</text>
</comment>
<keyword evidence="10" id="KW-0677">Repeat</keyword>
<dbReference type="InterPro" id="IPR053243">
    <property type="entry name" value="SJ_maturation_regulator"/>
</dbReference>
<evidence type="ECO:0000256" key="11">
    <source>
        <dbReference type="ARBA" id="ARBA00022989"/>
    </source>
</evidence>
<feature type="domain" description="SRCR" evidence="20">
    <location>
        <begin position="1232"/>
        <end position="1337"/>
    </location>
</feature>
<dbReference type="EMBL" id="VYZN01000079">
    <property type="protein sequence ID" value="KAE9523641.1"/>
    <property type="molecule type" value="Genomic_DNA"/>
</dbReference>
<dbReference type="PANTHER" id="PTHR47653:SF1">
    <property type="entry name" value="DELETED IN MALIGNANT BRAIN TUMORS 1 PROTEIN"/>
    <property type="match status" value="1"/>
</dbReference>
<evidence type="ECO:0000256" key="6">
    <source>
        <dbReference type="ARBA" id="ARBA00022490"/>
    </source>
</evidence>
<dbReference type="SUPFAM" id="SSF89895">
    <property type="entry name" value="FYSH domain"/>
    <property type="match status" value="1"/>
</dbReference>
<evidence type="ECO:0000256" key="2">
    <source>
        <dbReference type="ARBA" id="ARBA00004167"/>
    </source>
</evidence>
<keyword evidence="14" id="KW-0325">Glycoprotein</keyword>
<keyword evidence="9" id="KW-0732">Signal</keyword>
<comment type="caution">
    <text evidence="17">Lacks conserved residue(s) required for the propagation of feature annotation.</text>
</comment>
<dbReference type="Pfam" id="PF13229">
    <property type="entry name" value="Beta_helix"/>
    <property type="match status" value="1"/>
</dbReference>
<feature type="compositionally biased region" description="Polar residues" evidence="18">
    <location>
        <begin position="2996"/>
        <end position="3006"/>
    </location>
</feature>
<dbReference type="NCBIfam" id="TIGR00291">
    <property type="entry name" value="RNA_SBDS"/>
    <property type="match status" value="1"/>
</dbReference>
<feature type="region of interest" description="Disordered" evidence="18">
    <location>
        <begin position="2985"/>
        <end position="3006"/>
    </location>
</feature>
<evidence type="ECO:0000256" key="3">
    <source>
        <dbReference type="ARBA" id="ARBA00004496"/>
    </source>
</evidence>
<keyword evidence="12 19" id="KW-0472">Membrane</keyword>
<dbReference type="GO" id="GO:0005737">
    <property type="term" value="C:cytoplasm"/>
    <property type="evidence" value="ECO:0007669"/>
    <property type="project" value="UniProtKB-SubCell"/>
</dbReference>
<accession>A0A6G0T141</accession>
<evidence type="ECO:0000256" key="1">
    <source>
        <dbReference type="ARBA" id="ARBA00004123"/>
    </source>
</evidence>
<sequence length="3006" mass="338271">MSKIFTPTNQIRLTNVAVVRMKKNGKRFEIACYKNKVVSWRNGIEKDIDEVLQTHSVFTNVSKGQVAKKEDLQKIFDTDNLTDICKHILEKGELQISDKERSAQLDASYKDIATIVADKCVNPETKRPYSVTMIEKAMKDVHYSVKPNRNSKQQALEVIRLIKTVLPLDRAMMRLKVESTSKDAKKLKEKFVALASSVESENWESGEITLILLIDPGNYRQIDELVRSDSKGTTQMEVLSLKEVVEGDNFAQIPYENTNNGLGVEFQIFLKMALTTVKLLGLFQFIELFVFHIHADYTWPNELKSTKDYTEWSGGIVANHHRLRADKSPYFVLNNVIIEDTGQLIIDPGVILKFSPKTGITVKGSIIANGDAHNKIVMTSSANVEDTDDGLSISSSNIRLVDGPSILAGRLQLFYKGAWRSVCTSTQWNNADLQTTCRHLGFRGGQFLRWMEPKVDKLHSRLLLSNLQCQGIENDLNSCNGWGNKKLGSGSCDLKQDIAIECQPYYENSFAVKSYWKGLKFEKAQFKKSLIHHNTLYQPVSLSELNHVILTYAGVGAEFKSTSVIEVDGVPPLLRNVSILHSAYNGINITTSDSILDLQDCIIKNNRGHGIFMNSSFGQLSLMKTLVSNNKGDGIHVVQGNVNHDLMSNVNELCSLPTTTSQTFPVLVSVQQNSYNAKQINCYKSLFTKIGQVLTVNIEHTRSQQLDNNSFIYIYDGEVSTPDRLLATISVLNNTVPQSVTSSRNNILIQFSAPARTNVFGLLRVTSGFVKWHSVNISESILSDNIGSGLFVENLYSAVSIFNSSVHNNSGSAGVNIFNGSADITILGSEIVYNNGFGILTNTNGGVRNVTYSLIKSNSGPGIAVRLLDKTISNVPQKTILTYSQINNNTVEIDGWCHGKSLINVTSNVFKFSIYALEIKSCIERQATTTHVIISYNDFFNNKKLAVLIRPMLNMDAILEFNIFKKQEYGCILIRNEHFDEDFDESPTTALLRYNEFYDNSGSYVVNLGLSTYSQLHNLLFTWNYLKNNRITQPFKLVSRNKVAAVIVVASSNVIIVRNIIENPLSNYEIGVQLEDQSLIVNTTYNWLGNTDDHFIINRLFHRRDRYNLAKIEFVPFLLHPSNPGTTSIMTVSTVVTQLYKEPDDFGGEVDGVETVPSGEYVVTRDINVASSGKLIIHPDVTLKFNPGVGIMVAGKLEARGKSFGNIKFTLNEPPVPIVDEPIETVSVNTRVKLVAGRTLNEGRLQVFSEELNAWGTVCNYGWTIDNAALVCRQMGLVLNPADWKVDAPLADPLEPVFLTNVTCSDEDIDLINCRAEKVIDSEQLCDHSKDVAFRCEQPGWTGLRLGVLADTCNLQYITIEKAGLFDYITNEFGPALQVDLNRHTFEGVRIIDNAGNGLEVLYSDLHNSLSYISKSEFSGNKGAGIFFKQLGLNIQDSKIERNKFGIQHDVSISIDKQRELAGWFKPFSSSSYQYKPVLLPNDQPNLQIDLKTNEFRYVITKQMHLTEPIQSKIIFQCTKINYVIGIQMLNIPHNNSSEKISIRNIHSNKINDNILWSSNQDTGIFPTQSSSNGIVLNYNSGSNPRGNVVLLISCVPATIHQGLLIQPKPTLFVSKTAIKSNDIGVFITYYSEFMSTESHKYNNKPKKGQYYLRALNESINLYDCDISYNTNEALLVREIEPFSFPYGMFNKSHIHISVNNSIIANNGKIIYHHSKETQNSLNVFKWELTGNSFERNLKDGIQLILPYLYTYDENITHVVIIDNNTLIHNSNLKLNIGGHFAMLNITRNTIQNNICKDGLIMITGMEKYMLIWKNTIISNTGEFMIKFNIKSQCEIMSSVFALLRENIFNSNSRLLTTGSISALIVFDGIQNVKIDRNLMSSSNNMNYNVIAGLHTSRTSNAINMANNWWGSLDVNRIKDLIFDFDDWNNNAVSVFTPFLIDDSFDASLSTTWDDTFRTSSGVLGGKISESLIITPQENAYIVLSDITVMPGVTLTILPGTTLEFAPNIGILVLGSLVARGYTGGEITFKPINKVMMPHSHSFKSRPTIRLNHMKNVDETNANVFGFLEIWNSTLMQWLPTCDRSFTEANAKVVCKEIGSNSNTFNNWFTWKKHYYNESQMVVAAQSWPQHFRCLGNENNFLDCPILNFTDEYLTCDWNDESFVFVYCTETILTSNQHHWGGIRFANNDFEVNDYSEFLHDNENHGLKTNVQSQLQYVRIEGAGVLHNELSPAVMMIGKSPYINSINVTNSASHGISVITFKHQNIHLFSNWIENNTGIGQENDESSFDVLKQVNIPKDTFGLLDMCDPIKDVVVYERMIVHFKYSDQPISCVKIFRSYLGSKSLGLRLLQLNLAHESDYVGIYDGIIYNKTSEIIRLVKSPKSQRRRFIKSTFGSISLKTVARAASSRVYGFIAEIMTLPIAAIGFDRNTEHNISYSVINNNFMGAISYACAGEVNPHISVAWNKIINNCRHIPNSNISTCDMPIQFQLQNTQSLLLHNNLVMKNQGGLKVTADSSGFATALQAIIHNNLFTENVNLPVLNISGIRVAPQQHITIYRNFFSDNIAPYENIIQLVQVISNFTFNYVYSNIGYHVLQMSGFQGIRLPLQNEATNLQNKGTILALSNGQYYIHNIFYDPENNYEIVAATSNNRSNDYIYAIDGSIDARHNYWGFNDTIAVHGRIKDYKDEIELMPVDVIPYYSTNKTILESEKCPPPWILMPNSNTCYGYIAVPMTFNEAKTFCMTMNASMPFITGDYANIRRTLQLQIYDYGLIWVQHIDYIGQCTALGFNKIHTNVECAFRNAFICEMDPQVMINPLKWRDDFVNIAVTGLIFGCLICVASILCCWWTKSKRRQVQRLNRRNSIRQSLTSLRSLSLSQPAFSELNYRRKPIIDNSSGFNTVSSKANGSNDSIIKSQFNSSVDEYEPSDLYEVHNVNDPIHIENDYDLAYKNKGFRDNSTFASTVGMWTDLSSRGVYSSAEVLETNLDQAPSPPPRSHSQPLETSII</sequence>
<name>A0A6G0T141_APHGL</name>
<dbReference type="Proteomes" id="UP000475862">
    <property type="component" value="Unassembled WGS sequence"/>
</dbReference>
<feature type="domain" description="SRCR" evidence="20">
    <location>
        <begin position="2049"/>
        <end position="2169"/>
    </location>
</feature>
<evidence type="ECO:0000256" key="19">
    <source>
        <dbReference type="SAM" id="Phobius"/>
    </source>
</evidence>
<evidence type="ECO:0000256" key="8">
    <source>
        <dbReference type="ARBA" id="ARBA00022692"/>
    </source>
</evidence>
<feature type="disulfide bond" evidence="17">
    <location>
        <begin position="1304"/>
        <end position="1314"/>
    </location>
</feature>
<dbReference type="SUPFAM" id="SSF56487">
    <property type="entry name" value="SRCR-like"/>
    <property type="match status" value="3"/>
</dbReference>
<dbReference type="Pfam" id="PF09377">
    <property type="entry name" value="SBDS_domain_II"/>
    <property type="match status" value="1"/>
</dbReference>
<dbReference type="Gene3D" id="3.10.250.10">
    <property type="entry name" value="SRCR-like domain"/>
    <property type="match status" value="3"/>
</dbReference>
<comment type="caution">
    <text evidence="21">The sequence shown here is derived from an EMBL/GenBank/DDBJ whole genome shotgun (WGS) entry which is preliminary data.</text>
</comment>
<dbReference type="InterPro" id="IPR039448">
    <property type="entry name" value="Beta_helix"/>
</dbReference>
<keyword evidence="13 17" id="KW-1015">Disulfide bond</keyword>
<keyword evidence="15" id="KW-0539">Nucleus</keyword>
<dbReference type="InterPro" id="IPR011050">
    <property type="entry name" value="Pectin_lyase_fold/virulence"/>
</dbReference>
<evidence type="ECO:0000256" key="16">
    <source>
        <dbReference type="ARBA" id="ARBA00025433"/>
    </source>
</evidence>
<evidence type="ECO:0000256" key="13">
    <source>
        <dbReference type="ARBA" id="ARBA00023157"/>
    </source>
</evidence>
<keyword evidence="6" id="KW-0963">Cytoplasm</keyword>
<feature type="transmembrane region" description="Helical" evidence="19">
    <location>
        <begin position="2823"/>
        <end position="2847"/>
    </location>
</feature>
<dbReference type="InterPro" id="IPR006626">
    <property type="entry name" value="PbH1"/>
</dbReference>
<dbReference type="GO" id="GO:0045217">
    <property type="term" value="P:cell-cell junction maintenance"/>
    <property type="evidence" value="ECO:0007669"/>
    <property type="project" value="TreeGrafter"/>
</dbReference>
<dbReference type="InterPro" id="IPR018023">
    <property type="entry name" value="Ribosome_mat_SBDS_CS"/>
</dbReference>
<evidence type="ECO:0000313" key="21">
    <source>
        <dbReference type="EMBL" id="KAE9523641.1"/>
    </source>
</evidence>